<dbReference type="EMBL" id="JACCAC010000001">
    <property type="protein sequence ID" value="NYG55751.1"/>
    <property type="molecule type" value="Genomic_DNA"/>
</dbReference>
<proteinExistence type="predicted"/>
<keyword evidence="4" id="KW-0804">Transcription</keyword>
<dbReference type="GO" id="GO:0003700">
    <property type="term" value="F:DNA-binding transcription factor activity"/>
    <property type="evidence" value="ECO:0007669"/>
    <property type="project" value="InterPro"/>
</dbReference>
<dbReference type="Pfam" id="PF10069">
    <property type="entry name" value="DICT"/>
    <property type="match status" value="1"/>
</dbReference>
<dbReference type="Proteomes" id="UP000544110">
    <property type="component" value="Unassembled WGS sequence"/>
</dbReference>
<gene>
    <name evidence="6" type="ORF">BJ989_002055</name>
</gene>
<keyword evidence="3" id="KW-0238">DNA-binding</keyword>
<evidence type="ECO:0000256" key="2">
    <source>
        <dbReference type="ARBA" id="ARBA00023015"/>
    </source>
</evidence>
<dbReference type="SMART" id="SM00422">
    <property type="entry name" value="HTH_MERR"/>
    <property type="match status" value="1"/>
</dbReference>
<dbReference type="InterPro" id="IPR047057">
    <property type="entry name" value="MerR_fam"/>
</dbReference>
<dbReference type="PANTHER" id="PTHR30204">
    <property type="entry name" value="REDOX-CYCLING DRUG-SENSING TRANSCRIPTIONAL ACTIVATOR SOXR"/>
    <property type="match status" value="1"/>
</dbReference>
<evidence type="ECO:0000259" key="5">
    <source>
        <dbReference type="PROSITE" id="PS50937"/>
    </source>
</evidence>
<dbReference type="PANTHER" id="PTHR30204:SF69">
    <property type="entry name" value="MERR-FAMILY TRANSCRIPTIONAL REGULATOR"/>
    <property type="match status" value="1"/>
</dbReference>
<evidence type="ECO:0000256" key="3">
    <source>
        <dbReference type="ARBA" id="ARBA00023125"/>
    </source>
</evidence>
<name>A0A7Y9UMU0_9ACTN</name>
<dbReference type="InterPro" id="IPR019278">
    <property type="entry name" value="DICT_dom"/>
</dbReference>
<comment type="caution">
    <text evidence="6">The sequence shown here is derived from an EMBL/GenBank/DDBJ whole genome shotgun (WGS) entry which is preliminary data.</text>
</comment>
<evidence type="ECO:0000256" key="1">
    <source>
        <dbReference type="ARBA" id="ARBA00022491"/>
    </source>
</evidence>
<evidence type="ECO:0000313" key="6">
    <source>
        <dbReference type="EMBL" id="NYG55751.1"/>
    </source>
</evidence>
<evidence type="ECO:0000313" key="7">
    <source>
        <dbReference type="Proteomes" id="UP000544110"/>
    </source>
</evidence>
<dbReference type="Pfam" id="PF13411">
    <property type="entry name" value="MerR_1"/>
    <property type="match status" value="1"/>
</dbReference>
<keyword evidence="1" id="KW-0678">Repressor</keyword>
<feature type="domain" description="HTH merR-type" evidence="5">
    <location>
        <begin position="15"/>
        <end position="85"/>
    </location>
</feature>
<dbReference type="AlphaFoldDB" id="A0A7Y9UMU0"/>
<keyword evidence="7" id="KW-1185">Reference proteome</keyword>
<dbReference type="SUPFAM" id="SSF46955">
    <property type="entry name" value="Putative DNA-binding domain"/>
    <property type="match status" value="1"/>
</dbReference>
<sequence>MHTTSKLKQGSATEHLTIGDLADRTGLSPATLRAWETRHGFPVAHRRESGHRRYDESTVEVVREVVRRRDGGTRLDVAIADALTRLHDPAPPARSVFAELRREHPRLAVHRLRKSTLLALSWAIEDEFCARASEPRLFGAFQREKYYQAAEARWTELARVSRSTLVYADFPSVEGPDEPRRGRPLRVPLAEDSPMRREWGLVCDAPDLPAALTAWEVPGQDVRDRDRVFEAIWTVDPVAVRTAARAAASIAADSTPAGAEALYAMADAPPPGTTDLAAVTEMFNRVVAYVDRYAVR</sequence>
<dbReference type="PROSITE" id="PS50937">
    <property type="entry name" value="HTH_MERR_2"/>
    <property type="match status" value="1"/>
</dbReference>
<dbReference type="InterPro" id="IPR009061">
    <property type="entry name" value="DNA-bd_dom_put_sf"/>
</dbReference>
<dbReference type="RefSeq" id="WP_179518144.1">
    <property type="nucleotide sequence ID" value="NZ_JACCAC010000001.1"/>
</dbReference>
<evidence type="ECO:0000256" key="4">
    <source>
        <dbReference type="ARBA" id="ARBA00023163"/>
    </source>
</evidence>
<keyword evidence="2" id="KW-0805">Transcription regulation</keyword>
<dbReference type="InterPro" id="IPR000551">
    <property type="entry name" value="MerR-type_HTH_dom"/>
</dbReference>
<organism evidence="6 7">
    <name type="scientific">Nocardioides perillae</name>
    <dbReference type="NCBI Taxonomy" id="1119534"/>
    <lineage>
        <taxon>Bacteria</taxon>
        <taxon>Bacillati</taxon>
        <taxon>Actinomycetota</taxon>
        <taxon>Actinomycetes</taxon>
        <taxon>Propionibacteriales</taxon>
        <taxon>Nocardioidaceae</taxon>
        <taxon>Nocardioides</taxon>
    </lineage>
</organism>
<reference evidence="6 7" key="1">
    <citation type="submission" date="2020-07" db="EMBL/GenBank/DDBJ databases">
        <title>Sequencing the genomes of 1000 actinobacteria strains.</title>
        <authorList>
            <person name="Klenk H.-P."/>
        </authorList>
    </citation>
    <scope>NUCLEOTIDE SEQUENCE [LARGE SCALE GENOMIC DNA]</scope>
    <source>
        <strain evidence="6 7">DSM 24552</strain>
    </source>
</reference>
<dbReference type="GO" id="GO:0003677">
    <property type="term" value="F:DNA binding"/>
    <property type="evidence" value="ECO:0007669"/>
    <property type="project" value="UniProtKB-KW"/>
</dbReference>
<accession>A0A7Y9UMU0</accession>
<protein>
    <submittedName>
        <fullName evidence="6">DICT domain-containing protein</fullName>
    </submittedName>
</protein>
<dbReference type="Gene3D" id="1.10.1660.10">
    <property type="match status" value="1"/>
</dbReference>